<dbReference type="InterPro" id="IPR052578">
    <property type="entry name" value="PI_Transfer_CRAL-TRIO"/>
</dbReference>
<dbReference type="SUPFAM" id="SSF46938">
    <property type="entry name" value="CRAL/TRIO N-terminal domain"/>
    <property type="match status" value="1"/>
</dbReference>
<dbReference type="PANTHER" id="PTHR45824:SF29">
    <property type="entry name" value="GH16843P"/>
    <property type="match status" value="1"/>
</dbReference>
<dbReference type="EMBL" id="ML210164">
    <property type="protein sequence ID" value="TFK27524.1"/>
    <property type="molecule type" value="Genomic_DNA"/>
</dbReference>
<dbReference type="InterPro" id="IPR036273">
    <property type="entry name" value="CRAL/TRIO_N_dom_sf"/>
</dbReference>
<dbReference type="PANTHER" id="PTHR45824">
    <property type="entry name" value="GH16843P"/>
    <property type="match status" value="1"/>
</dbReference>
<dbReference type="SMART" id="SM00516">
    <property type="entry name" value="SEC14"/>
    <property type="match status" value="1"/>
</dbReference>
<evidence type="ECO:0000313" key="2">
    <source>
        <dbReference type="EMBL" id="TFK27524.1"/>
    </source>
</evidence>
<feature type="non-terminal residue" evidence="2">
    <location>
        <position position="268"/>
    </location>
</feature>
<evidence type="ECO:0000259" key="1">
    <source>
        <dbReference type="PROSITE" id="PS50191"/>
    </source>
</evidence>
<reference evidence="2 3" key="1">
    <citation type="journal article" date="2019" name="Nat. Ecol. Evol.">
        <title>Megaphylogeny resolves global patterns of mushroom evolution.</title>
        <authorList>
            <person name="Varga T."/>
            <person name="Krizsan K."/>
            <person name="Foldi C."/>
            <person name="Dima B."/>
            <person name="Sanchez-Garcia M."/>
            <person name="Sanchez-Ramirez S."/>
            <person name="Szollosi G.J."/>
            <person name="Szarkandi J.G."/>
            <person name="Papp V."/>
            <person name="Albert L."/>
            <person name="Andreopoulos W."/>
            <person name="Angelini C."/>
            <person name="Antonin V."/>
            <person name="Barry K.W."/>
            <person name="Bougher N.L."/>
            <person name="Buchanan P."/>
            <person name="Buyck B."/>
            <person name="Bense V."/>
            <person name="Catcheside P."/>
            <person name="Chovatia M."/>
            <person name="Cooper J."/>
            <person name="Damon W."/>
            <person name="Desjardin D."/>
            <person name="Finy P."/>
            <person name="Geml J."/>
            <person name="Haridas S."/>
            <person name="Hughes K."/>
            <person name="Justo A."/>
            <person name="Karasinski D."/>
            <person name="Kautmanova I."/>
            <person name="Kiss B."/>
            <person name="Kocsube S."/>
            <person name="Kotiranta H."/>
            <person name="LaButti K.M."/>
            <person name="Lechner B.E."/>
            <person name="Liimatainen K."/>
            <person name="Lipzen A."/>
            <person name="Lukacs Z."/>
            <person name="Mihaltcheva S."/>
            <person name="Morgado L.N."/>
            <person name="Niskanen T."/>
            <person name="Noordeloos M.E."/>
            <person name="Ohm R.A."/>
            <person name="Ortiz-Santana B."/>
            <person name="Ovrebo C."/>
            <person name="Racz N."/>
            <person name="Riley R."/>
            <person name="Savchenko A."/>
            <person name="Shiryaev A."/>
            <person name="Soop K."/>
            <person name="Spirin V."/>
            <person name="Szebenyi C."/>
            <person name="Tomsovsky M."/>
            <person name="Tulloss R.E."/>
            <person name="Uehling J."/>
            <person name="Grigoriev I.V."/>
            <person name="Vagvolgyi C."/>
            <person name="Papp T."/>
            <person name="Martin F.M."/>
            <person name="Miettinen O."/>
            <person name="Hibbett D.S."/>
            <person name="Nagy L.G."/>
        </authorList>
    </citation>
    <scope>NUCLEOTIDE SEQUENCE [LARGE SCALE GENOMIC DNA]</scope>
    <source>
        <strain evidence="2 3">CBS 121175</strain>
    </source>
</reference>
<dbReference type="STRING" id="230819.A0A5C3L3E5"/>
<keyword evidence="3" id="KW-1185">Reference proteome</keyword>
<dbReference type="PROSITE" id="PS50191">
    <property type="entry name" value="CRAL_TRIO"/>
    <property type="match status" value="1"/>
</dbReference>
<dbReference type="Pfam" id="PF03765">
    <property type="entry name" value="CRAL_TRIO_N"/>
    <property type="match status" value="1"/>
</dbReference>
<name>A0A5C3L3E5_COPMA</name>
<protein>
    <submittedName>
        <fullName evidence="2">CRAL/TRIO domain-containing protein</fullName>
    </submittedName>
</protein>
<dbReference type="Proteomes" id="UP000307440">
    <property type="component" value="Unassembled WGS sequence"/>
</dbReference>
<organism evidence="2 3">
    <name type="scientific">Coprinopsis marcescibilis</name>
    <name type="common">Agaric fungus</name>
    <name type="synonym">Psathyrella marcescibilis</name>
    <dbReference type="NCBI Taxonomy" id="230819"/>
    <lineage>
        <taxon>Eukaryota</taxon>
        <taxon>Fungi</taxon>
        <taxon>Dikarya</taxon>
        <taxon>Basidiomycota</taxon>
        <taxon>Agaricomycotina</taxon>
        <taxon>Agaricomycetes</taxon>
        <taxon>Agaricomycetidae</taxon>
        <taxon>Agaricales</taxon>
        <taxon>Agaricineae</taxon>
        <taxon>Psathyrellaceae</taxon>
        <taxon>Coprinopsis</taxon>
    </lineage>
</organism>
<dbReference type="InterPro" id="IPR036865">
    <property type="entry name" value="CRAL-TRIO_dom_sf"/>
</dbReference>
<dbReference type="SUPFAM" id="SSF52087">
    <property type="entry name" value="CRAL/TRIO domain"/>
    <property type="match status" value="1"/>
</dbReference>
<dbReference type="OrthoDB" id="75724at2759"/>
<gene>
    <name evidence="2" type="ORF">FA15DRAFT_567019</name>
</gene>
<dbReference type="SMART" id="SM01100">
    <property type="entry name" value="CRAL_TRIO_N"/>
    <property type="match status" value="1"/>
</dbReference>
<proteinExistence type="predicted"/>
<dbReference type="AlphaFoldDB" id="A0A5C3L3E5"/>
<dbReference type="InterPro" id="IPR001251">
    <property type="entry name" value="CRAL-TRIO_dom"/>
</dbReference>
<dbReference type="GO" id="GO:0008526">
    <property type="term" value="F:phosphatidylinositol transfer activity"/>
    <property type="evidence" value="ECO:0007669"/>
    <property type="project" value="TreeGrafter"/>
</dbReference>
<accession>A0A5C3L3E5</accession>
<dbReference type="Gene3D" id="3.40.525.10">
    <property type="entry name" value="CRAL-TRIO lipid binding domain"/>
    <property type="match status" value="1"/>
</dbReference>
<evidence type="ECO:0000313" key="3">
    <source>
        <dbReference type="Proteomes" id="UP000307440"/>
    </source>
</evidence>
<feature type="domain" description="CRAL-TRIO" evidence="1">
    <location>
        <begin position="72"/>
        <end position="232"/>
    </location>
</feature>
<sequence>EEGMYNEVLAHFAKDGYLIPDEEKGELLEKEKFWLSRECLLRYLRASKWVVATAIHRIEDTLRWRREYGLNDKITAKHVEPEAVTGKEILFGFDTCGRPASYMIPSRQNTTDPALQNEYAVWMMERSIDLMEPGVETVSLLINFAQRARHPNINQARAFLNILQNHYPERLGTALLLNIPFLVSAFMRIIMPFVDPVTRHKVKMNPQVVKDGLYEEDMLMREWWGGNREFEYVHEKYWPALVSSTEERVQGWMRRWRELGGGVGVREW</sequence>
<dbReference type="CDD" id="cd00170">
    <property type="entry name" value="SEC14"/>
    <property type="match status" value="1"/>
</dbReference>
<feature type="non-terminal residue" evidence="2">
    <location>
        <position position="1"/>
    </location>
</feature>
<dbReference type="InterPro" id="IPR011074">
    <property type="entry name" value="CRAL/TRIO_N_dom"/>
</dbReference>
<dbReference type="Pfam" id="PF00650">
    <property type="entry name" value="CRAL_TRIO"/>
    <property type="match status" value="1"/>
</dbReference>